<evidence type="ECO:0000313" key="2">
    <source>
        <dbReference type="EMBL" id="HIQ32460.1"/>
    </source>
</evidence>
<dbReference type="InterPro" id="IPR029052">
    <property type="entry name" value="Metallo-depent_PP-like"/>
</dbReference>
<proteinExistence type="predicted"/>
<gene>
    <name evidence="2" type="ORF">EYH55_03145</name>
</gene>
<dbReference type="PANTHER" id="PTHR37523">
    <property type="entry name" value="METALLOPHOSPHOESTERASE"/>
    <property type="match status" value="1"/>
</dbReference>
<comment type="caution">
    <text evidence="2">The sequence shown here is derived from an EMBL/GenBank/DDBJ whole genome shotgun (WGS) entry which is preliminary data.</text>
</comment>
<dbReference type="AlphaFoldDB" id="A0A832ZYI1"/>
<accession>A0A832ZYI1</accession>
<dbReference type="InterPro" id="IPR004843">
    <property type="entry name" value="Calcineurin-like_PHP"/>
</dbReference>
<feature type="domain" description="Calcineurin-like phosphoesterase" evidence="1">
    <location>
        <begin position="1"/>
        <end position="177"/>
    </location>
</feature>
<protein>
    <recommendedName>
        <fullName evidence="1">Calcineurin-like phosphoesterase domain-containing protein</fullName>
    </recommendedName>
</protein>
<reference evidence="2" key="1">
    <citation type="journal article" date="2020" name="ISME J.">
        <title>Gammaproteobacteria mediating utilization of methyl-, sulfur- and petroleum organic compounds in deep ocean hydrothermal plumes.</title>
        <authorList>
            <person name="Zhou Z."/>
            <person name="Liu Y."/>
            <person name="Pan J."/>
            <person name="Cron B.R."/>
            <person name="Toner B.M."/>
            <person name="Anantharaman K."/>
            <person name="Breier J.A."/>
            <person name="Dick G.J."/>
            <person name="Li M."/>
        </authorList>
    </citation>
    <scope>NUCLEOTIDE SEQUENCE</scope>
    <source>
        <strain evidence="2">SZUA-1534</strain>
    </source>
</reference>
<name>A0A832ZYI1_9EURY</name>
<dbReference type="Pfam" id="PF00149">
    <property type="entry name" value="Metallophos"/>
    <property type="match status" value="1"/>
</dbReference>
<dbReference type="Gene3D" id="3.60.21.10">
    <property type="match status" value="1"/>
</dbReference>
<organism evidence="2 3">
    <name type="scientific">Methanothermococcus okinawensis</name>
    <dbReference type="NCBI Taxonomy" id="155863"/>
    <lineage>
        <taxon>Archaea</taxon>
        <taxon>Methanobacteriati</taxon>
        <taxon>Methanobacteriota</taxon>
        <taxon>Methanomada group</taxon>
        <taxon>Methanococci</taxon>
        <taxon>Methanococcales</taxon>
        <taxon>Methanococcaceae</taxon>
        <taxon>Methanothermococcus</taxon>
    </lineage>
</organism>
<sequence>MRVIGVTDLHGKYHHLSRVLQYKPDVLLVSGDITHFGRDLKVIDYLRYLKEEGIKIFAVPGNCDTLEVIEKMNRLGINLDGRWVNVDGIYYVGIGGSNRTPFNTPNEYSEEELYFKFINTVREIEEDIKGRFILISHAPPYNTMADRTLDGHVGSIAIRRIIQEYRPLLVACGHIHESRCIDKLGSTYIVNPSPLSFFISHISTGEGVGVKGIELYDFPVL</sequence>
<dbReference type="EMBL" id="DQVW01000056">
    <property type="protein sequence ID" value="HIQ32460.1"/>
    <property type="molecule type" value="Genomic_DNA"/>
</dbReference>
<dbReference type="Proteomes" id="UP000623215">
    <property type="component" value="Unassembled WGS sequence"/>
</dbReference>
<evidence type="ECO:0000313" key="3">
    <source>
        <dbReference type="Proteomes" id="UP000623215"/>
    </source>
</evidence>
<dbReference type="PANTHER" id="PTHR37523:SF1">
    <property type="entry name" value="CALCINEURIN-LIKE PHOSPHOESTERASE DOMAIN-CONTAINING PROTEIN"/>
    <property type="match status" value="1"/>
</dbReference>
<evidence type="ECO:0000259" key="1">
    <source>
        <dbReference type="Pfam" id="PF00149"/>
    </source>
</evidence>
<dbReference type="GO" id="GO:0016787">
    <property type="term" value="F:hydrolase activity"/>
    <property type="evidence" value="ECO:0007669"/>
    <property type="project" value="InterPro"/>
</dbReference>
<dbReference type="SUPFAM" id="SSF56300">
    <property type="entry name" value="Metallo-dependent phosphatases"/>
    <property type="match status" value="1"/>
</dbReference>